<gene>
    <name evidence="1" type="ORF">LIER_15673</name>
</gene>
<name>A0AAV3Q5Q4_LITER</name>
<protein>
    <submittedName>
        <fullName evidence="1">Uncharacterized protein</fullName>
    </submittedName>
</protein>
<dbReference type="EMBL" id="BAABME010003419">
    <property type="protein sequence ID" value="GAA0158726.1"/>
    <property type="molecule type" value="Genomic_DNA"/>
</dbReference>
<evidence type="ECO:0000313" key="1">
    <source>
        <dbReference type="EMBL" id="GAA0158726.1"/>
    </source>
</evidence>
<proteinExistence type="predicted"/>
<sequence length="109" mass="12258">MESINIKVLDQELETAEEDVDVGTTTTNKLLTVEVGSQMVVKEMIVVATTSVPYDQPTESKRIIRFITLFLNLIKESQLEGKNLLITKNDRTHCFESLRSSLGLCVIDK</sequence>
<organism evidence="1 2">
    <name type="scientific">Lithospermum erythrorhizon</name>
    <name type="common">Purple gromwell</name>
    <name type="synonym">Lithospermum officinale var. erythrorhizon</name>
    <dbReference type="NCBI Taxonomy" id="34254"/>
    <lineage>
        <taxon>Eukaryota</taxon>
        <taxon>Viridiplantae</taxon>
        <taxon>Streptophyta</taxon>
        <taxon>Embryophyta</taxon>
        <taxon>Tracheophyta</taxon>
        <taxon>Spermatophyta</taxon>
        <taxon>Magnoliopsida</taxon>
        <taxon>eudicotyledons</taxon>
        <taxon>Gunneridae</taxon>
        <taxon>Pentapetalae</taxon>
        <taxon>asterids</taxon>
        <taxon>lamiids</taxon>
        <taxon>Boraginales</taxon>
        <taxon>Boraginaceae</taxon>
        <taxon>Boraginoideae</taxon>
        <taxon>Lithospermeae</taxon>
        <taxon>Lithospermum</taxon>
    </lineage>
</organism>
<reference evidence="1 2" key="1">
    <citation type="submission" date="2024-01" db="EMBL/GenBank/DDBJ databases">
        <title>The complete chloroplast genome sequence of Lithospermum erythrorhizon: insights into the phylogenetic relationship among Boraginaceae species and the maternal lineages of purple gromwells.</title>
        <authorList>
            <person name="Okada T."/>
            <person name="Watanabe K."/>
        </authorList>
    </citation>
    <scope>NUCLEOTIDE SEQUENCE [LARGE SCALE GENOMIC DNA]</scope>
</reference>
<evidence type="ECO:0000313" key="2">
    <source>
        <dbReference type="Proteomes" id="UP001454036"/>
    </source>
</evidence>
<accession>A0AAV3Q5Q4</accession>
<comment type="caution">
    <text evidence="1">The sequence shown here is derived from an EMBL/GenBank/DDBJ whole genome shotgun (WGS) entry which is preliminary data.</text>
</comment>
<dbReference type="AlphaFoldDB" id="A0AAV3Q5Q4"/>
<dbReference type="Proteomes" id="UP001454036">
    <property type="component" value="Unassembled WGS sequence"/>
</dbReference>
<keyword evidence="2" id="KW-1185">Reference proteome</keyword>